<dbReference type="InterPro" id="IPR009057">
    <property type="entry name" value="Homeodomain-like_sf"/>
</dbReference>
<dbReference type="Gene3D" id="1.10.357.10">
    <property type="entry name" value="Tetracycline Repressor, domain 2"/>
    <property type="match status" value="1"/>
</dbReference>
<keyword evidence="3" id="KW-0804">Transcription</keyword>
<dbReference type="InterPro" id="IPR001647">
    <property type="entry name" value="HTH_TetR"/>
</dbReference>
<protein>
    <submittedName>
        <fullName evidence="7">AcrR family transcriptional regulator</fullName>
    </submittedName>
</protein>
<dbReference type="GO" id="GO:0003700">
    <property type="term" value="F:DNA-binding transcription factor activity"/>
    <property type="evidence" value="ECO:0007669"/>
    <property type="project" value="TreeGrafter"/>
</dbReference>
<evidence type="ECO:0000256" key="3">
    <source>
        <dbReference type="ARBA" id="ARBA00023163"/>
    </source>
</evidence>
<evidence type="ECO:0000256" key="5">
    <source>
        <dbReference type="SAM" id="Phobius"/>
    </source>
</evidence>
<dbReference type="GO" id="GO:0000976">
    <property type="term" value="F:transcription cis-regulatory region binding"/>
    <property type="evidence" value="ECO:0007669"/>
    <property type="project" value="TreeGrafter"/>
</dbReference>
<accession>A0A853C9L0</accession>
<feature type="domain" description="HTH tetR-type" evidence="6">
    <location>
        <begin position="11"/>
        <end position="71"/>
    </location>
</feature>
<evidence type="ECO:0000256" key="2">
    <source>
        <dbReference type="ARBA" id="ARBA00023125"/>
    </source>
</evidence>
<dbReference type="Pfam" id="PF00440">
    <property type="entry name" value="TetR_N"/>
    <property type="match status" value="1"/>
</dbReference>
<dbReference type="PANTHER" id="PTHR30055:SF234">
    <property type="entry name" value="HTH-TYPE TRANSCRIPTIONAL REGULATOR BETI"/>
    <property type="match status" value="1"/>
</dbReference>
<gene>
    <name evidence="7" type="ORF">GGQ55_000137</name>
</gene>
<dbReference type="Pfam" id="PF17754">
    <property type="entry name" value="TetR_C_14"/>
    <property type="match status" value="1"/>
</dbReference>
<evidence type="ECO:0000313" key="8">
    <source>
        <dbReference type="Proteomes" id="UP000541969"/>
    </source>
</evidence>
<keyword evidence="5" id="KW-0812">Transmembrane</keyword>
<dbReference type="InterPro" id="IPR041347">
    <property type="entry name" value="MftR_C"/>
</dbReference>
<keyword evidence="8" id="KW-1185">Reference proteome</keyword>
<keyword evidence="1" id="KW-0805">Transcription regulation</keyword>
<proteinExistence type="predicted"/>
<feature type="transmembrane region" description="Helical" evidence="5">
    <location>
        <begin position="150"/>
        <end position="169"/>
    </location>
</feature>
<dbReference type="PANTHER" id="PTHR30055">
    <property type="entry name" value="HTH-TYPE TRANSCRIPTIONAL REGULATOR RUTR"/>
    <property type="match status" value="1"/>
</dbReference>
<dbReference type="EMBL" id="JACBZT010000001">
    <property type="protein sequence ID" value="NYJ03859.1"/>
    <property type="molecule type" value="Genomic_DNA"/>
</dbReference>
<sequence length="196" mass="20842">MSEGLRERKKAKTRWAIQEQALRLFGEQGYAATTVDQIAAAAEISPSTFFRYFATKEDVVVQDVYDDLFVEAFRAAGATPDPIATLRQAVAGAFREMPADELARSGQRSALVLAEPALRSRSVDNLVAVAGRCRTALAESTGRADDDPGVTALVGAFVGVLLSVAVSVAEAGNLDGLFSRMDAALARLEGVDWFGA</sequence>
<evidence type="ECO:0000259" key="6">
    <source>
        <dbReference type="PROSITE" id="PS50977"/>
    </source>
</evidence>
<organism evidence="7 8">
    <name type="scientific">Petropleomorpha daqingensis</name>
    <dbReference type="NCBI Taxonomy" id="2026353"/>
    <lineage>
        <taxon>Bacteria</taxon>
        <taxon>Bacillati</taxon>
        <taxon>Actinomycetota</taxon>
        <taxon>Actinomycetes</taxon>
        <taxon>Geodermatophilales</taxon>
        <taxon>Geodermatophilaceae</taxon>
        <taxon>Petropleomorpha</taxon>
    </lineage>
</organism>
<dbReference type="SUPFAM" id="SSF46689">
    <property type="entry name" value="Homeodomain-like"/>
    <property type="match status" value="1"/>
</dbReference>
<dbReference type="RefSeq" id="WP_179714648.1">
    <property type="nucleotide sequence ID" value="NZ_JACBZT010000001.1"/>
</dbReference>
<dbReference type="InterPro" id="IPR050109">
    <property type="entry name" value="HTH-type_TetR-like_transc_reg"/>
</dbReference>
<reference evidence="7 8" key="1">
    <citation type="submission" date="2020-07" db="EMBL/GenBank/DDBJ databases">
        <title>Sequencing the genomes of 1000 actinobacteria strains.</title>
        <authorList>
            <person name="Klenk H.-P."/>
        </authorList>
    </citation>
    <scope>NUCLEOTIDE SEQUENCE [LARGE SCALE GENOMIC DNA]</scope>
    <source>
        <strain evidence="7 8">DSM 104001</strain>
    </source>
</reference>
<name>A0A853C9L0_9ACTN</name>
<evidence type="ECO:0000256" key="1">
    <source>
        <dbReference type="ARBA" id="ARBA00023015"/>
    </source>
</evidence>
<evidence type="ECO:0000256" key="4">
    <source>
        <dbReference type="PROSITE-ProRule" id="PRU00335"/>
    </source>
</evidence>
<evidence type="ECO:0000313" key="7">
    <source>
        <dbReference type="EMBL" id="NYJ03859.1"/>
    </source>
</evidence>
<dbReference type="PROSITE" id="PS50977">
    <property type="entry name" value="HTH_TETR_2"/>
    <property type="match status" value="1"/>
</dbReference>
<dbReference type="AlphaFoldDB" id="A0A853C9L0"/>
<keyword evidence="5" id="KW-1133">Transmembrane helix</keyword>
<feature type="DNA-binding region" description="H-T-H motif" evidence="4">
    <location>
        <begin position="34"/>
        <end position="53"/>
    </location>
</feature>
<keyword evidence="5" id="KW-0472">Membrane</keyword>
<dbReference type="PRINTS" id="PR00455">
    <property type="entry name" value="HTHTETR"/>
</dbReference>
<comment type="caution">
    <text evidence="7">The sequence shown here is derived from an EMBL/GenBank/DDBJ whole genome shotgun (WGS) entry which is preliminary data.</text>
</comment>
<keyword evidence="2 4" id="KW-0238">DNA-binding</keyword>
<dbReference type="Gene3D" id="1.10.10.60">
    <property type="entry name" value="Homeodomain-like"/>
    <property type="match status" value="1"/>
</dbReference>
<dbReference type="Proteomes" id="UP000541969">
    <property type="component" value="Unassembled WGS sequence"/>
</dbReference>